<proteinExistence type="predicted"/>
<evidence type="ECO:0000313" key="2">
    <source>
        <dbReference type="EMBL" id="AIO01194.1"/>
    </source>
</evidence>
<dbReference type="AlphaFoldDB" id="A0A088RYZ5"/>
<accession>A0A088RYZ5</accession>
<evidence type="ECO:0000313" key="3">
    <source>
        <dbReference type="Proteomes" id="UP000063063"/>
    </source>
</evidence>
<dbReference type="Proteomes" id="UP000063063">
    <property type="component" value="Chromosome 32"/>
</dbReference>
<evidence type="ECO:0000259" key="1">
    <source>
        <dbReference type="Pfam" id="PF20054"/>
    </source>
</evidence>
<dbReference type="KEGG" id="lpan:LPMP_323090"/>
<organism evidence="2 3">
    <name type="scientific">Leishmania panamensis</name>
    <dbReference type="NCBI Taxonomy" id="5679"/>
    <lineage>
        <taxon>Eukaryota</taxon>
        <taxon>Discoba</taxon>
        <taxon>Euglenozoa</taxon>
        <taxon>Kinetoplastea</taxon>
        <taxon>Metakinetoplastina</taxon>
        <taxon>Trypanosomatida</taxon>
        <taxon>Trypanosomatidae</taxon>
        <taxon>Leishmaniinae</taxon>
        <taxon>Leishmania</taxon>
        <taxon>Leishmania guyanensis species complex</taxon>
    </lineage>
</organism>
<gene>
    <name evidence="2" type="ORF">LPMP_323090</name>
</gene>
<dbReference type="eggNOG" id="ENOG502QVQX">
    <property type="taxonomic scope" value="Eukaryota"/>
</dbReference>
<dbReference type="Pfam" id="PF20054">
    <property type="entry name" value="Tc-38"/>
    <property type="match status" value="2"/>
</dbReference>
<sequence>MMKAGQTLLARAIPLIRPVKVNPATKRIPLTTLNDVTMLSTVTNTAFSKQCQAVLRDVSKRKLYSSRFWVTQPQSRRSCNAVVLPGQKPTMIHLHVEKVIPLKALSKKDQKQVLDEHPPFFGSGVGILSERKKWKAVMADRLIRLLNPAEEERALFIDVNIAKELGLQYNKKDMIDIRSASSVLVFNSDQLDDPYKGEPQKGLALNAATGKRLGQPAHDILLGVGILRGYTSPMWIAEAQMKYLNLELRANSQKQAVSAPNMTGMIVCLSVLPPKCKQELLSELKKQRPDAFGHDTFFIYNVNGWEATRSRVLVRNMAAVKDKKYPFHFVNLKDLRLQKPQYSSVVTQLTGCRAPLGASALEAATPSTDKSEKVDQRDNLLVLQGKRFPFFFAEDATRRRYYNADCMTKPYLMMPSVRPIAILKGRLLGARDENILRTFALKKKLSSPIWVTEFTAERMGVHIAATHKKDYVLIGASAADANPDEEAVDGFYNIGDFAKPEEILSLFPKASKKVHFMLDTKWRAVLGKQRQDYLASLKRDVPLWVSVNECLMSGFEPRPGSTLLSFPTNRKRDKTGTKLYNSQYTTDPVRVIGLSSVYTRPQGLTM</sequence>
<name>A0A088RYZ5_LEIPA</name>
<feature type="domain" description="Trypanosoma Tc-38 (p38) protein" evidence="1">
    <location>
        <begin position="209"/>
        <end position="268"/>
    </location>
</feature>
<dbReference type="GeneID" id="22578050"/>
<dbReference type="RefSeq" id="XP_010701994.1">
    <property type="nucleotide sequence ID" value="XM_010703692.1"/>
</dbReference>
<protein>
    <submittedName>
        <fullName evidence="2">Kinetoplastid-specific minicircle binding protein, putative</fullName>
    </submittedName>
</protein>
<dbReference type="VEuPathDB" id="TriTrypDB:LPAL13_320037300"/>
<feature type="domain" description="Trypanosoma Tc-38 (p38) protein" evidence="1">
    <location>
        <begin position="424"/>
        <end position="475"/>
    </location>
</feature>
<keyword evidence="3" id="KW-1185">Reference proteome</keyword>
<dbReference type="VEuPathDB" id="TriTrypDB:LPMP_323090"/>
<dbReference type="InterPro" id="IPR045399">
    <property type="entry name" value="Tc-38"/>
</dbReference>
<dbReference type="EMBL" id="CP009401">
    <property type="protein sequence ID" value="AIO01194.1"/>
    <property type="molecule type" value="Genomic_DNA"/>
</dbReference>
<reference evidence="2 3" key="1">
    <citation type="journal article" date="2015" name="Sci. Rep.">
        <title>The genome of Leishmania panamensis: insights into genomics of the L. (Viannia) subgenus.</title>
        <authorList>
            <person name="Llanes A."/>
            <person name="Restrepo C.M."/>
            <person name="Vecchio G.D."/>
            <person name="Anguizola F.J."/>
            <person name="Lleonart R."/>
        </authorList>
    </citation>
    <scope>NUCLEOTIDE SEQUENCE [LARGE SCALE GENOMIC DNA]</scope>
    <source>
        <strain evidence="2 3">MHOM/PA/94/PSC-1</strain>
    </source>
</reference>
<dbReference type="OrthoDB" id="275416at2759"/>